<protein>
    <recommendedName>
        <fullName evidence="4">tRNA nuclease CdiA C-terminal domain-containing protein</fullName>
    </recommendedName>
</protein>
<dbReference type="STRING" id="211114.SAMN04489726_2803"/>
<feature type="region of interest" description="Disordered" evidence="1">
    <location>
        <begin position="105"/>
        <end position="140"/>
    </location>
</feature>
<dbReference type="AlphaFoldDB" id="A0A1G9V3F0"/>
<keyword evidence="3" id="KW-1185">Reference proteome</keyword>
<gene>
    <name evidence="2" type="ORF">SAMN04489726_2803</name>
</gene>
<evidence type="ECO:0000313" key="3">
    <source>
        <dbReference type="Proteomes" id="UP000183376"/>
    </source>
</evidence>
<organism evidence="2 3">
    <name type="scientific">Allokutzneria albata</name>
    <name type="common">Kibdelosporangium albatum</name>
    <dbReference type="NCBI Taxonomy" id="211114"/>
    <lineage>
        <taxon>Bacteria</taxon>
        <taxon>Bacillati</taxon>
        <taxon>Actinomycetota</taxon>
        <taxon>Actinomycetes</taxon>
        <taxon>Pseudonocardiales</taxon>
        <taxon>Pseudonocardiaceae</taxon>
        <taxon>Allokutzneria</taxon>
    </lineage>
</organism>
<dbReference type="EMBL" id="LT629701">
    <property type="protein sequence ID" value="SDM66613.1"/>
    <property type="molecule type" value="Genomic_DNA"/>
</dbReference>
<proteinExistence type="predicted"/>
<reference evidence="2 3" key="1">
    <citation type="submission" date="2016-10" db="EMBL/GenBank/DDBJ databases">
        <authorList>
            <person name="de Groot N.N."/>
        </authorList>
    </citation>
    <scope>NUCLEOTIDE SEQUENCE [LARGE SCALE GENOMIC DNA]</scope>
    <source>
        <strain evidence="2 3">DSM 44149</strain>
    </source>
</reference>
<feature type="region of interest" description="Disordered" evidence="1">
    <location>
        <begin position="198"/>
        <end position="224"/>
    </location>
</feature>
<name>A0A1G9V3F0_ALLAB</name>
<dbReference type="Proteomes" id="UP000183376">
    <property type="component" value="Chromosome I"/>
</dbReference>
<sequence>MVSSIGELRARLQAAVDELPLDDLTAAREHLRGVVLPRLHHLARSSSNPRLHEALAALNRAGVELDSGRRHAHETHRVTRDYMHSLLSAPQDDRTYRFTEHAVHAPPTRPVAETSPVVSPRRQPAPWVTDNPRTWPGRVDEGQVGRRFAFNDDERSIARWLARLYPYRIAPIPRTDGRTADSAVNGYTVEFKTLRISPEAPRHGPENIGRTIKKMQRDRRGGLGQGNNIIIDASRVTLSKEQALQGLNDYLGSFPDRAERLVRVRILGADYEIDWNRTRG</sequence>
<dbReference type="OrthoDB" id="4619726at2"/>
<evidence type="ECO:0008006" key="4">
    <source>
        <dbReference type="Google" id="ProtNLM"/>
    </source>
</evidence>
<evidence type="ECO:0000256" key="1">
    <source>
        <dbReference type="SAM" id="MobiDB-lite"/>
    </source>
</evidence>
<evidence type="ECO:0000313" key="2">
    <source>
        <dbReference type="EMBL" id="SDM66613.1"/>
    </source>
</evidence>
<accession>A0A1G9V3F0</accession>
<dbReference type="RefSeq" id="WP_030431261.1">
    <property type="nucleotide sequence ID" value="NZ_JOEF01000018.1"/>
</dbReference>